<dbReference type="CDD" id="cd00093">
    <property type="entry name" value="HTH_XRE"/>
    <property type="match status" value="1"/>
</dbReference>
<keyword evidence="4" id="KW-1185">Reference proteome</keyword>
<accession>A0ABP6FLB7</accession>
<dbReference type="PROSITE" id="PS50943">
    <property type="entry name" value="HTH_CROC1"/>
    <property type="match status" value="1"/>
</dbReference>
<evidence type="ECO:0000313" key="3">
    <source>
        <dbReference type="EMBL" id="GAA2695376.1"/>
    </source>
</evidence>
<reference evidence="4" key="1">
    <citation type="journal article" date="2019" name="Int. J. Syst. Evol. Microbiol.">
        <title>The Global Catalogue of Microorganisms (GCM) 10K type strain sequencing project: providing services to taxonomists for standard genome sequencing and annotation.</title>
        <authorList>
            <consortium name="The Broad Institute Genomics Platform"/>
            <consortium name="The Broad Institute Genome Sequencing Center for Infectious Disease"/>
            <person name="Wu L."/>
            <person name="Ma J."/>
        </authorList>
    </citation>
    <scope>NUCLEOTIDE SEQUENCE [LARGE SCALE GENOMIC DNA]</scope>
    <source>
        <strain evidence="4">JCM 6835</strain>
    </source>
</reference>
<keyword evidence="1" id="KW-0472">Membrane</keyword>
<dbReference type="SUPFAM" id="SSF52540">
    <property type="entry name" value="P-loop containing nucleoside triphosphate hydrolases"/>
    <property type="match status" value="1"/>
</dbReference>
<dbReference type="SMART" id="SM00530">
    <property type="entry name" value="HTH_XRE"/>
    <property type="match status" value="1"/>
</dbReference>
<dbReference type="Gene3D" id="3.40.50.300">
    <property type="entry name" value="P-loop containing nucleotide triphosphate hydrolases"/>
    <property type="match status" value="1"/>
</dbReference>
<dbReference type="InterPro" id="IPR001387">
    <property type="entry name" value="Cro/C1-type_HTH"/>
</dbReference>
<feature type="transmembrane region" description="Helical" evidence="1">
    <location>
        <begin position="6"/>
        <end position="26"/>
    </location>
</feature>
<protein>
    <recommendedName>
        <fullName evidence="2">HTH cro/C1-type domain-containing protein</fullName>
    </recommendedName>
</protein>
<proteinExistence type="predicted"/>
<comment type="caution">
    <text evidence="3">The sequence shown here is derived from an EMBL/GenBank/DDBJ whole genome shotgun (WGS) entry which is preliminary data.</text>
</comment>
<dbReference type="Gene3D" id="1.10.260.40">
    <property type="entry name" value="lambda repressor-like DNA-binding domains"/>
    <property type="match status" value="1"/>
</dbReference>
<sequence length="229" mass="24309">MGLLAYLGGAMVSTLLSGSLGFARLLRSYRCNARLSQEQLAERARLSVRALRDIERGITRFPRRSSVRRLAVALELTGEDRLSFESAPDRALASPLAGPGYLALDRTALLQEVDDAITAAARAGTSGVVSVTGPPGAGKTAFAERCADVLRARRGLACFGVDLRGERQEADAAMRHVAAARGVLVLDGARCSDLLAPLLELGFSGVIITSRHPLKDLSPARHIVLTVLP</sequence>
<dbReference type="InterPro" id="IPR010982">
    <property type="entry name" value="Lambda_DNA-bd_dom_sf"/>
</dbReference>
<dbReference type="EMBL" id="BAAATE010000041">
    <property type="protein sequence ID" value="GAA2695376.1"/>
    <property type="molecule type" value="Genomic_DNA"/>
</dbReference>
<dbReference type="InterPro" id="IPR027417">
    <property type="entry name" value="P-loop_NTPase"/>
</dbReference>
<keyword evidence="1" id="KW-0812">Transmembrane</keyword>
<dbReference type="Pfam" id="PF13560">
    <property type="entry name" value="HTH_31"/>
    <property type="match status" value="1"/>
</dbReference>
<organism evidence="3 4">
    <name type="scientific">Nonomuraea recticatena</name>
    <dbReference type="NCBI Taxonomy" id="46178"/>
    <lineage>
        <taxon>Bacteria</taxon>
        <taxon>Bacillati</taxon>
        <taxon>Actinomycetota</taxon>
        <taxon>Actinomycetes</taxon>
        <taxon>Streptosporangiales</taxon>
        <taxon>Streptosporangiaceae</taxon>
        <taxon>Nonomuraea</taxon>
    </lineage>
</organism>
<dbReference type="Proteomes" id="UP001501666">
    <property type="component" value="Unassembled WGS sequence"/>
</dbReference>
<evidence type="ECO:0000313" key="4">
    <source>
        <dbReference type="Proteomes" id="UP001501666"/>
    </source>
</evidence>
<evidence type="ECO:0000256" key="1">
    <source>
        <dbReference type="SAM" id="Phobius"/>
    </source>
</evidence>
<feature type="domain" description="HTH cro/C1-type" evidence="2">
    <location>
        <begin position="26"/>
        <end position="81"/>
    </location>
</feature>
<name>A0ABP6FLB7_9ACTN</name>
<evidence type="ECO:0000259" key="2">
    <source>
        <dbReference type="PROSITE" id="PS50943"/>
    </source>
</evidence>
<gene>
    <name evidence="3" type="ORF">GCM10010412_088130</name>
</gene>
<keyword evidence="1" id="KW-1133">Transmembrane helix</keyword>
<dbReference type="SUPFAM" id="SSF47413">
    <property type="entry name" value="lambda repressor-like DNA-binding domains"/>
    <property type="match status" value="1"/>
</dbReference>